<dbReference type="PANTHER" id="PTHR10782:SF4">
    <property type="entry name" value="TONALLI, ISOFORM E"/>
    <property type="match status" value="1"/>
</dbReference>
<dbReference type="GO" id="GO:0000785">
    <property type="term" value="C:chromatin"/>
    <property type="evidence" value="ECO:0007669"/>
    <property type="project" value="TreeGrafter"/>
</dbReference>
<dbReference type="PANTHER" id="PTHR10782">
    <property type="entry name" value="ZINC FINGER MIZ DOMAIN-CONTAINING PROTEIN"/>
    <property type="match status" value="1"/>
</dbReference>
<dbReference type="InterPro" id="IPR013083">
    <property type="entry name" value="Znf_RING/FYVE/PHD"/>
</dbReference>
<reference evidence="7 8" key="1">
    <citation type="submission" date="2015-01" db="EMBL/GenBank/DDBJ databases">
        <title>The Genome Sequence of Exophiala xenobiotica CBS118157.</title>
        <authorList>
            <consortium name="The Broad Institute Genomics Platform"/>
            <person name="Cuomo C."/>
            <person name="de Hoog S."/>
            <person name="Gorbushina A."/>
            <person name="Stielow B."/>
            <person name="Teixiera M."/>
            <person name="Abouelleil A."/>
            <person name="Chapman S.B."/>
            <person name="Priest M."/>
            <person name="Young S.K."/>
            <person name="Wortman J."/>
            <person name="Nusbaum C."/>
            <person name="Birren B."/>
        </authorList>
    </citation>
    <scope>NUCLEOTIDE SEQUENCE [LARGE SCALE GENOMIC DNA]</scope>
    <source>
        <strain evidence="7 8">CBS 118157</strain>
    </source>
</reference>
<sequence>MQDTSSNACSRLVSANALADFQTSNATTQLFLGGSTRPWMTTPQTPRVPIARRHTPQHSQDGSQRTGGIPSVHGAQAFTNVPVTHTPPAQPVRSQAAHLPHPGIQSPTAARSATSIVQQNGTMRLTEFGPSMVEIQPTERQTTSVATVAAPIPPSVPLSDAAMPPSNVTSMPGVSGERRRKRSKISDLLNDQVPHSSKRMTPISGSTRISPQLPTPVGSPAEESDVDLLSTQLETALGMVRYRPSTVDQRPDFDQFRIDMLREACRLNDTFFLVVHLILCAWSHRRDALLSQLGLTPIHEQGLLTLQQQYLGLQRQLSVELGRVLSTFPCPVEQLLAASSRLVSLVEPVKQFLLCVAQKLPYTIEYFINRQCPPWPIELKVTLGLSSIVLQRQFFQTFLKWLGTDQDWDRKALQLFECAREDPSQNSLPAGELYPAQVRTPADHFCEQYKQLWLQHFGQHHTQPLDPSAQPWPEDIRGPAPAYPYPAQQPSPAAPVPRGNPINQQTPTNWSHYASRSNTPAVYYSAPSVRFPPIVPPESSMTSRAPVVTMSVPHLSMLQASPQLAVNNHTGQMPSGSLSQPIANSRMMQTSPPVPQSMPSAIVQRQVENDLLIPRNAPQTLPTLAIPEPHRHALHQVHLCSPVLENLNAKTQANSKWYHYVENVIRLRPLLDAESPMCQWKLEIPECYWATKAQSQKFMKDSFVNRRKITNGSTQFRLKCIASDDRQALESIPLSDLVVQPGRWPRHLSVSINGDMGVDFCRKVHHGADLPTDVTDLLIDGVNEVIACVSFTQSEAPTAYMMAIEVTRVADEEKVRSMTGHISAEEVSASIIAVLNGNNDISADEELVISQPHISIDLVDPFTSTMWNTPVRGKMCQHRECFDLDAFLDSRTDHDGVTSPDQWNCPICRSDARPQMLVLDRFLANVRTRLEGLNKLDAKAILVNRDGTWEVKREPPGKSDRSTKYTTAKRKPRANTPKPVKEVSTVPHAETSAVAPPSDTVIVLDDD</sequence>
<dbReference type="OrthoDB" id="27975at2759"/>
<dbReference type="Proteomes" id="UP000054342">
    <property type="component" value="Unassembled WGS sequence"/>
</dbReference>
<keyword evidence="1" id="KW-0479">Metal-binding</keyword>
<feature type="compositionally biased region" description="Polar residues" evidence="5">
    <location>
        <begin position="203"/>
        <end position="212"/>
    </location>
</feature>
<evidence type="ECO:0000256" key="5">
    <source>
        <dbReference type="SAM" id="MobiDB-lite"/>
    </source>
</evidence>
<feature type="region of interest" description="Disordered" evidence="5">
    <location>
        <begin position="571"/>
        <end position="597"/>
    </location>
</feature>
<organism evidence="7 8">
    <name type="scientific">Exophiala xenobiotica</name>
    <dbReference type="NCBI Taxonomy" id="348802"/>
    <lineage>
        <taxon>Eukaryota</taxon>
        <taxon>Fungi</taxon>
        <taxon>Dikarya</taxon>
        <taxon>Ascomycota</taxon>
        <taxon>Pezizomycotina</taxon>
        <taxon>Eurotiomycetes</taxon>
        <taxon>Chaetothyriomycetidae</taxon>
        <taxon>Chaetothyriales</taxon>
        <taxon>Herpotrichiellaceae</taxon>
        <taxon>Exophiala</taxon>
    </lineage>
</organism>
<accession>A0A0D2BN92</accession>
<feature type="compositionally biased region" description="Polar residues" evidence="5">
    <location>
        <begin position="571"/>
        <end position="591"/>
    </location>
</feature>
<evidence type="ECO:0000256" key="3">
    <source>
        <dbReference type="ARBA" id="ARBA00022833"/>
    </source>
</evidence>
<name>A0A0D2BN92_9EURO</name>
<gene>
    <name evidence="7" type="ORF">PV05_06404</name>
</gene>
<dbReference type="AlphaFoldDB" id="A0A0D2BN92"/>
<feature type="compositionally biased region" description="Polar residues" evidence="5">
    <location>
        <begin position="57"/>
        <end position="66"/>
    </location>
</feature>
<feature type="region of interest" description="Disordered" evidence="5">
    <location>
        <begin position="155"/>
        <end position="226"/>
    </location>
</feature>
<dbReference type="STRING" id="348802.A0A0D2BN92"/>
<evidence type="ECO:0000256" key="2">
    <source>
        <dbReference type="ARBA" id="ARBA00022771"/>
    </source>
</evidence>
<feature type="domain" description="SP-RING-type" evidence="6">
    <location>
        <begin position="843"/>
        <end position="932"/>
    </location>
</feature>
<feature type="region of interest" description="Disordered" evidence="5">
    <location>
        <begin position="52"/>
        <end position="73"/>
    </location>
</feature>
<feature type="region of interest" description="Disordered" evidence="5">
    <location>
        <begin position="86"/>
        <end position="107"/>
    </location>
</feature>
<keyword evidence="8" id="KW-1185">Reference proteome</keyword>
<evidence type="ECO:0000256" key="4">
    <source>
        <dbReference type="PROSITE-ProRule" id="PRU00452"/>
    </source>
</evidence>
<dbReference type="RefSeq" id="XP_013314590.1">
    <property type="nucleotide sequence ID" value="XM_013459136.1"/>
</dbReference>
<dbReference type="GO" id="GO:0008270">
    <property type="term" value="F:zinc ion binding"/>
    <property type="evidence" value="ECO:0007669"/>
    <property type="project" value="UniProtKB-KW"/>
</dbReference>
<dbReference type="Gene3D" id="3.30.40.10">
    <property type="entry name" value="Zinc/RING finger domain, C3HC4 (zinc finger)"/>
    <property type="match status" value="1"/>
</dbReference>
<dbReference type="EMBL" id="KN847320">
    <property type="protein sequence ID" value="KIW54006.1"/>
    <property type="molecule type" value="Genomic_DNA"/>
</dbReference>
<dbReference type="GeneID" id="25328312"/>
<dbReference type="RefSeq" id="XP_013314591.1">
    <property type="nucleotide sequence ID" value="XM_013459137.1"/>
</dbReference>
<evidence type="ECO:0000313" key="7">
    <source>
        <dbReference type="EMBL" id="KIW54006.1"/>
    </source>
</evidence>
<dbReference type="GO" id="GO:0061665">
    <property type="term" value="F:SUMO ligase activity"/>
    <property type="evidence" value="ECO:0007669"/>
    <property type="project" value="TreeGrafter"/>
</dbReference>
<protein>
    <recommendedName>
        <fullName evidence="6">SP-RING-type domain-containing protein</fullName>
    </recommendedName>
</protein>
<dbReference type="InterPro" id="IPR004181">
    <property type="entry name" value="Znf_MIZ"/>
</dbReference>
<keyword evidence="2 4" id="KW-0863">Zinc-finger</keyword>
<dbReference type="HOGENOM" id="CLU_005443_0_0_1"/>
<dbReference type="GO" id="GO:0016925">
    <property type="term" value="P:protein sumoylation"/>
    <property type="evidence" value="ECO:0007669"/>
    <property type="project" value="TreeGrafter"/>
</dbReference>
<feature type="region of interest" description="Disordered" evidence="5">
    <location>
        <begin position="950"/>
        <end position="1007"/>
    </location>
</feature>
<dbReference type="PROSITE" id="PS51044">
    <property type="entry name" value="ZF_SP_RING"/>
    <property type="match status" value="1"/>
</dbReference>
<evidence type="ECO:0000313" key="8">
    <source>
        <dbReference type="Proteomes" id="UP000054342"/>
    </source>
</evidence>
<dbReference type="EMBL" id="KN847320">
    <property type="protein sequence ID" value="KIW54007.1"/>
    <property type="molecule type" value="Genomic_DNA"/>
</dbReference>
<feature type="compositionally biased region" description="Basic and acidic residues" evidence="5">
    <location>
        <begin position="950"/>
        <end position="963"/>
    </location>
</feature>
<proteinExistence type="predicted"/>
<dbReference type="Pfam" id="PF02891">
    <property type="entry name" value="zf-MIZ"/>
    <property type="match status" value="1"/>
</dbReference>
<evidence type="ECO:0000256" key="1">
    <source>
        <dbReference type="ARBA" id="ARBA00022723"/>
    </source>
</evidence>
<keyword evidence="3" id="KW-0862">Zinc</keyword>
<evidence type="ECO:0000259" key="6">
    <source>
        <dbReference type="PROSITE" id="PS51044"/>
    </source>
</evidence>